<dbReference type="OrthoDB" id="10007890at2"/>
<evidence type="ECO:0000313" key="2">
    <source>
        <dbReference type="Proteomes" id="UP000000556"/>
    </source>
</evidence>
<dbReference type="Proteomes" id="UP000000556">
    <property type="component" value="Chromosome"/>
</dbReference>
<sequence>MKVSSERQWQHINIQKRLDIIEKTLAHLDSKNVNYKKVTYLARHLANEITLAERREMEQHAELGIKISTKKTCRASSLLKSSTYRPRMDLWIRRNNNISTQEGLELAELRFKLIKLSNEHDILLDELRALQEIHGRKSNSALITTERNEGMTIAQMVINHFKEFCEIHGGALIEPSPGRPVIVPANLFSAYLNWAKSLY</sequence>
<keyword evidence="2" id="KW-1185">Reference proteome</keyword>
<dbReference type="RefSeq" id="WP_049586756.1">
    <property type="nucleotide sequence ID" value="NC_002947.4"/>
</dbReference>
<organism evidence="1 2">
    <name type="scientific">Pseudomonas putida (strain ATCC 47054 / DSM 6125 / CFBP 8728 / NCIMB 11950 / KT2440)</name>
    <dbReference type="NCBI Taxonomy" id="160488"/>
    <lineage>
        <taxon>Bacteria</taxon>
        <taxon>Pseudomonadati</taxon>
        <taxon>Pseudomonadota</taxon>
        <taxon>Gammaproteobacteria</taxon>
        <taxon>Pseudomonadales</taxon>
        <taxon>Pseudomonadaceae</taxon>
        <taxon>Pseudomonas</taxon>
    </lineage>
</organism>
<dbReference type="KEGG" id="ppu:PP_5674"/>
<proteinExistence type="predicted"/>
<gene>
    <name evidence="1" type="ordered locus">PP_5674</name>
</gene>
<name>A0A140FWM6_PSEPK</name>
<dbReference type="AlphaFoldDB" id="A0A140FWM6"/>
<accession>A0A140FWM6</accession>
<dbReference type="BioCyc" id="PPUT160488:G1G01-4689-MONOMER"/>
<evidence type="ECO:0000313" key="1">
    <source>
        <dbReference type="EMBL" id="AMM03009.1"/>
    </source>
</evidence>
<dbReference type="EMBL" id="AE015451">
    <property type="protein sequence ID" value="AMM03009.1"/>
    <property type="molecule type" value="Genomic_DNA"/>
</dbReference>
<dbReference type="STRING" id="160488.PP_5674"/>
<reference evidence="1 2" key="2">
    <citation type="journal article" date="2016" name="Environ. Microbiol.">
        <title>The revisited genome of Pseudomonas putida KT2440 enlightens its value as a robust metabolic chassis.</title>
        <authorList>
            <person name="Belda E."/>
            <person name="van Heck R.G."/>
            <person name="Lopez-Sanchez M.J."/>
            <person name="Cruveiller S."/>
            <person name="Barbe V."/>
            <person name="Fraser C."/>
            <person name="Klenk H.P."/>
            <person name="Petersen J."/>
            <person name="Morgat A."/>
            <person name="Nikel P.I."/>
            <person name="Vallenet D."/>
            <person name="Rouy Z."/>
            <person name="Sekowska A."/>
            <person name="Martins Dos Santos V.A."/>
            <person name="de Lorenzo V."/>
            <person name="Danchin A."/>
            <person name="Medigue C."/>
        </authorList>
    </citation>
    <scope>NUCLEOTIDE SEQUENCE [LARGE SCALE GENOMIC DNA]</scope>
    <source>
        <strain evidence="2">ATCC 47054 / DSM 6125 / CFBP 8728 / NCIMB 11950 / KT2440</strain>
    </source>
</reference>
<reference evidence="1 2" key="1">
    <citation type="journal article" date="2002" name="Environ. Microbiol.">
        <title>Complete genome sequence and comparative analysis of the metabolically versatile Pseudomonas putida KT2440.</title>
        <authorList>
            <person name="Nelson K.E."/>
            <person name="Weinel C."/>
            <person name="Paulsen I.T."/>
            <person name="Dodson R.J."/>
            <person name="Hilbert H."/>
            <person name="Martins dos Santos V.A."/>
            <person name="Fouts D.E."/>
            <person name="Gill S.R."/>
            <person name="Pop M."/>
            <person name="Holmes M."/>
            <person name="Brinkac L."/>
            <person name="Beanan M."/>
            <person name="DeBoy R.T."/>
            <person name="Daugherty S."/>
            <person name="Kolonay J."/>
            <person name="Madupu R."/>
            <person name="Nelson W."/>
            <person name="White O."/>
            <person name="Peterson J."/>
            <person name="Khouri H."/>
            <person name="Hance I."/>
            <person name="Chris Lee P."/>
            <person name="Holtzapple E."/>
            <person name="Scanlan D."/>
            <person name="Tran K."/>
            <person name="Moazzez A."/>
            <person name="Utterback T."/>
            <person name="Rizzo M."/>
            <person name="Lee K."/>
            <person name="Kosack D."/>
            <person name="Moestl D."/>
            <person name="Wedler H."/>
            <person name="Lauber J."/>
            <person name="Stjepandic D."/>
            <person name="Hoheisel J."/>
            <person name="Straetz M."/>
            <person name="Heim S."/>
            <person name="Kiewitz C."/>
            <person name="Eisen J.A."/>
            <person name="Timmis K.N."/>
            <person name="Dusterhoft A."/>
            <person name="Tummler B."/>
            <person name="Fraser C.M."/>
        </authorList>
    </citation>
    <scope>NUCLEOTIDE SEQUENCE [LARGE SCALE GENOMIC DNA]</scope>
    <source>
        <strain evidence="2">ATCC 47054 / DSM 6125 / CFBP 8728 / NCIMB 11950 / KT2440</strain>
    </source>
</reference>
<protein>
    <submittedName>
        <fullName evidence="1">Uncharacterized protein</fullName>
    </submittedName>
</protein>